<dbReference type="AlphaFoldDB" id="A0A409XTC0"/>
<proteinExistence type="predicted"/>
<reference evidence="1 2" key="1">
    <citation type="journal article" date="2018" name="Evol. Lett.">
        <title>Horizontal gene cluster transfer increased hallucinogenic mushroom diversity.</title>
        <authorList>
            <person name="Reynolds H.T."/>
            <person name="Vijayakumar V."/>
            <person name="Gluck-Thaler E."/>
            <person name="Korotkin H.B."/>
            <person name="Matheny P.B."/>
            <person name="Slot J.C."/>
        </authorList>
    </citation>
    <scope>NUCLEOTIDE SEQUENCE [LARGE SCALE GENOMIC DNA]</scope>
    <source>
        <strain evidence="1 2">2631</strain>
    </source>
</reference>
<accession>A0A409XTC0</accession>
<keyword evidence="2" id="KW-1185">Reference proteome</keyword>
<dbReference type="EMBL" id="NHYD01000554">
    <property type="protein sequence ID" value="PPQ93926.1"/>
    <property type="molecule type" value="Genomic_DNA"/>
</dbReference>
<evidence type="ECO:0000313" key="2">
    <source>
        <dbReference type="Proteomes" id="UP000283269"/>
    </source>
</evidence>
<dbReference type="OrthoDB" id="2669721at2759"/>
<dbReference type="Proteomes" id="UP000283269">
    <property type="component" value="Unassembled WGS sequence"/>
</dbReference>
<name>A0A409XTC0_PSICY</name>
<dbReference type="STRING" id="93625.A0A409XTC0"/>
<sequence>MNGFSAGTVEDDLWGNQRDISDHRGLSQMRRLKDLAIFEISTCYRQESNIFCYNTHIDVFEHWSPIQKKPSDPASESKDNEEELCARTKVLNIGLVPVVSASPSTTESDNEAIEDIPTPSHIENLRLTQAFIELIKNTTLNNGKLDETSTDRLQDPVTDPIDLSDPALCFSLDLYIACMNPSEATYNAVWQAIVRFLPDLNILSYHLAKKEVEEISGVVLVHDDMCINLCHAFTGSFADLDICTICSESQYTLVSNCHKKETNVHFPLGPQIQALQCSVQVAEAMAYQEHKNTEILEGFEFIDPSEAVYNDIFCGEDIRKLSEELDLTSNDTTVILSINSAQLYQNKKLDTWIGIWIVGNYNPKTHYQSKCILPVMVTPGPSKCKIMDSYLFCSLHYLSVIQKVDNGARIKVYNAAKDAVVLSQTVVFAANSDAPGWSIWMVICRKGCPMKGQHKPSSGHYFSAHLKPNNCNINDCNHPDFNFHDFTFQISPDTYNSSLTIVLESVDKNTYEKNCKPTGLSKPLILSRLHPLYILSIPLYFTIDTMHLFGLNLGEHLIPVWHGIFKCKSTDDKSIWDWATLVGTTWQSHGKLVAAATKFFPSFFHCPPRNPAEKISSGYKVTEYYLYLFGLGPGFFQAVLPKKYWKNFCKLVHGVHIIMQQQITGKQVQEAHSYLVQFVKEYEHLYYKRHMDQLHFQLKFSELGMGVLWINTPWNMPLVSLEKEFGSHQIHTEICAKFPSDVLRENLASDLSEAELDVIKQVCNKQKQQKWGHIHLPNGQIARSRYSEKRRVSEDTRITHNVKIHCNGKPQFAEVQYFFLDRDSDKPGEPIAHAVLSLHGPPNHDMLVESSHTLHACRYTGQDNLCCLPVIAIDSVISMQPLSCLPDDPVDLWFVVEKSGLNDVQLVLYGEDILN</sequence>
<protein>
    <submittedName>
        <fullName evidence="1">Uncharacterized protein</fullName>
    </submittedName>
</protein>
<gene>
    <name evidence="1" type="ORF">CVT25_010667</name>
</gene>
<organism evidence="1 2">
    <name type="scientific">Psilocybe cyanescens</name>
    <dbReference type="NCBI Taxonomy" id="93625"/>
    <lineage>
        <taxon>Eukaryota</taxon>
        <taxon>Fungi</taxon>
        <taxon>Dikarya</taxon>
        <taxon>Basidiomycota</taxon>
        <taxon>Agaricomycotina</taxon>
        <taxon>Agaricomycetes</taxon>
        <taxon>Agaricomycetidae</taxon>
        <taxon>Agaricales</taxon>
        <taxon>Agaricineae</taxon>
        <taxon>Strophariaceae</taxon>
        <taxon>Psilocybe</taxon>
    </lineage>
</organism>
<comment type="caution">
    <text evidence="1">The sequence shown here is derived from an EMBL/GenBank/DDBJ whole genome shotgun (WGS) entry which is preliminary data.</text>
</comment>
<dbReference type="InParanoid" id="A0A409XTC0"/>
<evidence type="ECO:0000313" key="1">
    <source>
        <dbReference type="EMBL" id="PPQ93926.1"/>
    </source>
</evidence>